<sequence>MLKGTVYKQCNGHAIAAYGSTSKLPVMPVYLLIVIAQCKAYQNRQSTTGTRRVSVCFSKCCQSDRDFAMHDFQLERGEVDSVGTIESRLDPTATVNTENQKPHIAAYYEQNPSTVQYVTFCLTGGNKERLLCLPHQTSALNLNLQKLNLEGACEDEDWFRLCLHLKGLSHTSKRGLCIQWLIRPKTEQFGGSRTCCMGLFMHSIIGMGGCCRYQHGLSCSELQLTGAGETHPAYLKPALYAHSAYGDNLNLSGGNQAEQCTSDTSMKNKRSGSSNLCFLSCTLPSSWLPETGMGLDFTYRKHNMKRCVKGQLQKSAWTRLCPRKKLEATLKQNS</sequence>
<accession>R0M0I4</accession>
<evidence type="ECO:0000313" key="1">
    <source>
        <dbReference type="EMBL" id="EOB07620.1"/>
    </source>
</evidence>
<evidence type="ECO:0000313" key="2">
    <source>
        <dbReference type="Proteomes" id="UP000296049"/>
    </source>
</evidence>
<organism evidence="1 2">
    <name type="scientific">Anas platyrhynchos</name>
    <name type="common">Mallard</name>
    <name type="synonym">Anas boschas</name>
    <dbReference type="NCBI Taxonomy" id="8839"/>
    <lineage>
        <taxon>Eukaryota</taxon>
        <taxon>Metazoa</taxon>
        <taxon>Chordata</taxon>
        <taxon>Craniata</taxon>
        <taxon>Vertebrata</taxon>
        <taxon>Euteleostomi</taxon>
        <taxon>Archelosauria</taxon>
        <taxon>Archosauria</taxon>
        <taxon>Dinosauria</taxon>
        <taxon>Saurischia</taxon>
        <taxon>Theropoda</taxon>
        <taxon>Coelurosauria</taxon>
        <taxon>Aves</taxon>
        <taxon>Neognathae</taxon>
        <taxon>Galloanserae</taxon>
        <taxon>Anseriformes</taxon>
        <taxon>Anatidae</taxon>
        <taxon>Anatinae</taxon>
        <taxon>Anas</taxon>
    </lineage>
</organism>
<keyword evidence="2" id="KW-1185">Reference proteome</keyword>
<dbReference type="EMBL" id="KB742515">
    <property type="protein sequence ID" value="EOB07620.1"/>
    <property type="molecule type" value="Genomic_DNA"/>
</dbReference>
<protein>
    <submittedName>
        <fullName evidence="1">Uncharacterized protein</fullName>
    </submittedName>
</protein>
<dbReference type="Proteomes" id="UP000296049">
    <property type="component" value="Unassembled WGS sequence"/>
</dbReference>
<dbReference type="AlphaFoldDB" id="R0M0I4"/>
<gene>
    <name evidence="1" type="ORF">Anapl_06826</name>
</gene>
<proteinExistence type="predicted"/>
<name>R0M0I4_ANAPL</name>
<reference evidence="2" key="1">
    <citation type="journal article" date="2013" name="Nat. Genet.">
        <title>The duck genome and transcriptome provide insight into an avian influenza virus reservoir species.</title>
        <authorList>
            <person name="Huang Y."/>
            <person name="Li Y."/>
            <person name="Burt D.W."/>
            <person name="Chen H."/>
            <person name="Zhang Y."/>
            <person name="Qian W."/>
            <person name="Kim H."/>
            <person name="Gan S."/>
            <person name="Zhao Y."/>
            <person name="Li J."/>
            <person name="Yi K."/>
            <person name="Feng H."/>
            <person name="Zhu P."/>
            <person name="Li B."/>
            <person name="Liu Q."/>
            <person name="Fairley S."/>
            <person name="Magor K.E."/>
            <person name="Du Z."/>
            <person name="Hu X."/>
            <person name="Goodman L."/>
            <person name="Tafer H."/>
            <person name="Vignal A."/>
            <person name="Lee T."/>
            <person name="Kim K.W."/>
            <person name="Sheng Z."/>
            <person name="An Y."/>
            <person name="Searle S."/>
            <person name="Herrero J."/>
            <person name="Groenen M.A."/>
            <person name="Crooijmans R.P."/>
            <person name="Faraut T."/>
            <person name="Cai Q."/>
            <person name="Webster R.G."/>
            <person name="Aldridge J.R."/>
            <person name="Warren W.C."/>
            <person name="Bartschat S."/>
            <person name="Kehr S."/>
            <person name="Marz M."/>
            <person name="Stadler P.F."/>
            <person name="Smith J."/>
            <person name="Kraus R.H."/>
            <person name="Zhao Y."/>
            <person name="Ren L."/>
            <person name="Fei J."/>
            <person name="Morisson M."/>
            <person name="Kaiser P."/>
            <person name="Griffin D.K."/>
            <person name="Rao M."/>
            <person name="Pitel F."/>
            <person name="Wang J."/>
            <person name="Li N."/>
        </authorList>
    </citation>
    <scope>NUCLEOTIDE SEQUENCE [LARGE SCALE GENOMIC DNA]</scope>
</reference>